<dbReference type="AlphaFoldDB" id="A0A1A8QP93"/>
<feature type="non-terminal residue" evidence="1">
    <location>
        <position position="1"/>
    </location>
</feature>
<reference evidence="1" key="2">
    <citation type="submission" date="2016-06" db="EMBL/GenBank/DDBJ databases">
        <title>The genome of a short-lived fish provides insights into sex chromosome evolution and the genetic control of aging.</title>
        <authorList>
            <person name="Reichwald K."/>
            <person name="Felder M."/>
            <person name="Petzold A."/>
            <person name="Koch P."/>
            <person name="Groth M."/>
            <person name="Platzer M."/>
        </authorList>
    </citation>
    <scope>NUCLEOTIDE SEQUENCE</scope>
    <source>
        <tissue evidence="1">Brain</tissue>
    </source>
</reference>
<proteinExistence type="predicted"/>
<gene>
    <name evidence="1" type="primary">TAOK3A</name>
</gene>
<dbReference type="EMBL" id="HAEG01013664">
    <property type="protein sequence ID" value="SBR95580.1"/>
    <property type="molecule type" value="Transcribed_RNA"/>
</dbReference>
<keyword evidence="1" id="KW-0418">Kinase</keyword>
<accession>A0A1A8QP93</accession>
<keyword evidence="1" id="KW-0808">Transferase</keyword>
<sequence>THTHTHTPPERAFPCVFWAGHTRSTAGFRAPPPAPLPLVTSQDNEKQKNVVVMFL</sequence>
<protein>
    <submittedName>
        <fullName evidence="1">TAO kinase 3a</fullName>
    </submittedName>
</protein>
<name>A0A1A8QP93_9TELE</name>
<evidence type="ECO:0000313" key="1">
    <source>
        <dbReference type="EMBL" id="SBR95580.1"/>
    </source>
</evidence>
<reference evidence="1" key="1">
    <citation type="submission" date="2016-05" db="EMBL/GenBank/DDBJ databases">
        <authorList>
            <person name="Lavstsen T."/>
            <person name="Jespersen J.S."/>
        </authorList>
    </citation>
    <scope>NUCLEOTIDE SEQUENCE</scope>
    <source>
        <tissue evidence="1">Brain</tissue>
    </source>
</reference>
<dbReference type="GO" id="GO:0016301">
    <property type="term" value="F:kinase activity"/>
    <property type="evidence" value="ECO:0007669"/>
    <property type="project" value="UniProtKB-KW"/>
</dbReference>
<organism evidence="1">
    <name type="scientific">Nothobranchius pienaari</name>
    <dbReference type="NCBI Taxonomy" id="704102"/>
    <lineage>
        <taxon>Eukaryota</taxon>
        <taxon>Metazoa</taxon>
        <taxon>Chordata</taxon>
        <taxon>Craniata</taxon>
        <taxon>Vertebrata</taxon>
        <taxon>Euteleostomi</taxon>
        <taxon>Actinopterygii</taxon>
        <taxon>Neopterygii</taxon>
        <taxon>Teleostei</taxon>
        <taxon>Neoteleostei</taxon>
        <taxon>Acanthomorphata</taxon>
        <taxon>Ovalentaria</taxon>
        <taxon>Atherinomorphae</taxon>
        <taxon>Cyprinodontiformes</taxon>
        <taxon>Nothobranchiidae</taxon>
        <taxon>Nothobranchius</taxon>
    </lineage>
</organism>